<feature type="domain" description="DNA-binding protein H-NS-like C-terminal" evidence="6">
    <location>
        <begin position="74"/>
        <end position="114"/>
    </location>
</feature>
<gene>
    <name evidence="7" type="ORF">LMG29739_02995</name>
</gene>
<reference evidence="7 8" key="1">
    <citation type="submission" date="2020-04" db="EMBL/GenBank/DDBJ databases">
        <authorList>
            <person name="De Canck E."/>
        </authorList>
    </citation>
    <scope>NUCLEOTIDE SEQUENCE [LARGE SCALE GENOMIC DNA]</scope>
    <source>
        <strain evidence="7 8">LMG 29739</strain>
    </source>
</reference>
<feature type="region of interest" description="Disordered" evidence="5">
    <location>
        <begin position="74"/>
        <end position="97"/>
    </location>
</feature>
<dbReference type="SMART" id="SM00528">
    <property type="entry name" value="HNS"/>
    <property type="match status" value="1"/>
</dbReference>
<dbReference type="SUPFAM" id="SSF81273">
    <property type="entry name" value="H-NS histone-like proteins"/>
    <property type="match status" value="1"/>
</dbReference>
<dbReference type="EMBL" id="CADIKF010000021">
    <property type="protein sequence ID" value="CAB3758801.1"/>
    <property type="molecule type" value="Genomic_DNA"/>
</dbReference>
<evidence type="ECO:0000256" key="5">
    <source>
        <dbReference type="SAM" id="MobiDB-lite"/>
    </source>
</evidence>
<dbReference type="PANTHER" id="PTHR38097">
    <property type="match status" value="1"/>
</dbReference>
<keyword evidence="8" id="KW-1185">Reference proteome</keyword>
<feature type="compositionally biased region" description="Basic residues" evidence="5">
    <location>
        <begin position="174"/>
        <end position="191"/>
    </location>
</feature>
<dbReference type="Gene3D" id="4.10.430.30">
    <property type="match status" value="1"/>
</dbReference>
<evidence type="ECO:0000313" key="7">
    <source>
        <dbReference type="EMBL" id="CAB3758801.1"/>
    </source>
</evidence>
<organism evidence="7 8">
    <name type="scientific">Paraburkholderia solisilvae</name>
    <dbReference type="NCBI Taxonomy" id="624376"/>
    <lineage>
        <taxon>Bacteria</taxon>
        <taxon>Pseudomonadati</taxon>
        <taxon>Pseudomonadota</taxon>
        <taxon>Betaproteobacteria</taxon>
        <taxon>Burkholderiales</taxon>
        <taxon>Burkholderiaceae</taxon>
        <taxon>Paraburkholderia</taxon>
    </lineage>
</organism>
<evidence type="ECO:0000313" key="8">
    <source>
        <dbReference type="Proteomes" id="UP000494329"/>
    </source>
</evidence>
<comment type="similarity">
    <text evidence="2">Belongs to the histone-like protein H-NS family.</text>
</comment>
<proteinExistence type="inferred from homology"/>
<evidence type="ECO:0000259" key="6">
    <source>
        <dbReference type="SMART" id="SM00528"/>
    </source>
</evidence>
<feature type="region of interest" description="Disordered" evidence="5">
    <location>
        <begin position="174"/>
        <end position="224"/>
    </location>
</feature>
<comment type="subcellular location">
    <subcellularLocation>
        <location evidence="1">Cytoplasm</location>
        <location evidence="1">Nucleoid</location>
    </subcellularLocation>
</comment>
<name>A0A6J5DZX4_9BURK</name>
<evidence type="ECO:0000256" key="2">
    <source>
        <dbReference type="ARBA" id="ARBA00010610"/>
    </source>
</evidence>
<dbReference type="InterPro" id="IPR027444">
    <property type="entry name" value="H-NS_C_dom"/>
</dbReference>
<evidence type="ECO:0000256" key="3">
    <source>
        <dbReference type="ARBA" id="ARBA00022490"/>
    </source>
</evidence>
<evidence type="ECO:0000256" key="1">
    <source>
        <dbReference type="ARBA" id="ARBA00004453"/>
    </source>
</evidence>
<evidence type="ECO:0000256" key="4">
    <source>
        <dbReference type="ARBA" id="ARBA00023125"/>
    </source>
</evidence>
<dbReference type="AlphaFoldDB" id="A0A6J5DZX4"/>
<protein>
    <recommendedName>
        <fullName evidence="6">DNA-binding protein H-NS-like C-terminal domain-containing protein</fullName>
    </recommendedName>
</protein>
<sequence length="241" mass="25413">MATLEQIQVRMKKLQAQAEVLIARRAQHALDQIRELMIKHGLTTRDIEARAKAKRDRASAERLGLRIGKLKSAGATKGKLPPKYRDPKTGATWSGHARPPAWIKNVKDRSKFLIDGSVAAVDAVVSVKAKPAAKKAARKVGRQVAAKKSTAKKSTAAKTVGRKVAAKKTAVKKTAARKTAGRKVAAKKAKAGRPATGKTATKSVGAKTVARKASGGMARKMAPRATSIAAPVTANGAITHS</sequence>
<dbReference type="GO" id="GO:0003677">
    <property type="term" value="F:DNA binding"/>
    <property type="evidence" value="ECO:0007669"/>
    <property type="project" value="UniProtKB-KW"/>
</dbReference>
<accession>A0A6J5DZX4</accession>
<dbReference type="GO" id="GO:0009295">
    <property type="term" value="C:nucleoid"/>
    <property type="evidence" value="ECO:0007669"/>
    <property type="project" value="UniProtKB-SubCell"/>
</dbReference>
<keyword evidence="4" id="KW-0238">DNA-binding</keyword>
<feature type="compositionally biased region" description="Low complexity" evidence="5">
    <location>
        <begin position="192"/>
        <end position="202"/>
    </location>
</feature>
<dbReference type="PANTHER" id="PTHR38097:SF2">
    <property type="entry name" value="DNA-BINDING PROTEIN STPA"/>
    <property type="match status" value="1"/>
</dbReference>
<dbReference type="Proteomes" id="UP000494329">
    <property type="component" value="Unassembled WGS sequence"/>
</dbReference>
<keyword evidence="3" id="KW-0963">Cytoplasm</keyword>
<dbReference type="Pfam" id="PF00816">
    <property type="entry name" value="Histone_HNS"/>
    <property type="match status" value="1"/>
</dbReference>